<evidence type="ECO:0000313" key="5">
    <source>
        <dbReference type="WBParaSite" id="TCNE_0000575901-mRNA-1"/>
    </source>
</evidence>
<feature type="region of interest" description="Disordered" evidence="1">
    <location>
        <begin position="296"/>
        <end position="337"/>
    </location>
</feature>
<dbReference type="Gene3D" id="3.10.100.10">
    <property type="entry name" value="Mannose-Binding Protein A, subunit A"/>
    <property type="match status" value="1"/>
</dbReference>
<dbReference type="PROSITE" id="PS50041">
    <property type="entry name" value="C_TYPE_LECTIN_2"/>
    <property type="match status" value="1"/>
</dbReference>
<keyword evidence="4" id="KW-1185">Reference proteome</keyword>
<feature type="compositionally biased region" description="Basic and acidic residues" evidence="1">
    <location>
        <begin position="718"/>
        <end position="737"/>
    </location>
</feature>
<dbReference type="SUPFAM" id="SSF56436">
    <property type="entry name" value="C-type lectin-like"/>
    <property type="match status" value="1"/>
</dbReference>
<dbReference type="PANTHER" id="PTHR45710">
    <property type="entry name" value="C-TYPE LECTIN DOMAIN-CONTAINING PROTEIN 180"/>
    <property type="match status" value="1"/>
</dbReference>
<proteinExistence type="predicted"/>
<evidence type="ECO:0000259" key="2">
    <source>
        <dbReference type="PROSITE" id="PS50041"/>
    </source>
</evidence>
<reference evidence="3 4" key="2">
    <citation type="submission" date="2018-11" db="EMBL/GenBank/DDBJ databases">
        <authorList>
            <consortium name="Pathogen Informatics"/>
        </authorList>
    </citation>
    <scope>NUCLEOTIDE SEQUENCE [LARGE SCALE GENOMIC DNA]</scope>
</reference>
<dbReference type="InterPro" id="IPR016186">
    <property type="entry name" value="C-type_lectin-like/link_sf"/>
</dbReference>
<feature type="region of interest" description="Disordered" evidence="1">
    <location>
        <begin position="698"/>
        <end position="738"/>
    </location>
</feature>
<feature type="region of interest" description="Disordered" evidence="1">
    <location>
        <begin position="757"/>
        <end position="783"/>
    </location>
</feature>
<dbReference type="PANTHER" id="PTHR45710:SF38">
    <property type="entry name" value="C-TYPE LECTIN DOMAIN-CONTAINING PROTEIN 180"/>
    <property type="match status" value="1"/>
</dbReference>
<feature type="compositionally biased region" description="Basic and acidic residues" evidence="1">
    <location>
        <begin position="299"/>
        <end position="337"/>
    </location>
</feature>
<dbReference type="InterPro" id="IPR050828">
    <property type="entry name" value="C-type_lectin/matrix_domain"/>
</dbReference>
<dbReference type="AlphaFoldDB" id="A0A183UB89"/>
<dbReference type="WBParaSite" id="TCNE_0000575901-mRNA-1">
    <property type="protein sequence ID" value="TCNE_0000575901-mRNA-1"/>
    <property type="gene ID" value="TCNE_0000575901"/>
</dbReference>
<dbReference type="InterPro" id="IPR001304">
    <property type="entry name" value="C-type_lectin-like"/>
</dbReference>
<dbReference type="SMART" id="SM00034">
    <property type="entry name" value="CLECT"/>
    <property type="match status" value="1"/>
</dbReference>
<name>A0A183UB89_TOXCA</name>
<dbReference type="Proteomes" id="UP000050794">
    <property type="component" value="Unassembled WGS sequence"/>
</dbReference>
<evidence type="ECO:0000313" key="4">
    <source>
        <dbReference type="Proteomes" id="UP000050794"/>
    </source>
</evidence>
<sequence>MRVSVLLCRLSSASNDTSEQLHSTENVVSHTLMHRRSVYNEEGTWIAGPFGNLYQFHTGDGSWLSARERCLALDSDLVTIHDPKQLEWIVSHYPLHHGASSDRAVQVGLAYASHNDDEDWRWVDGNAFNASFLKWRRSGIANVSESKAGCAILNLDEMRLEGVQCDVAASFDKKNRFICERTRKRHLNHVQSSFPIWREFEQIMRLFGFNKAISTESAALSMKQESNEASEAAIVTAISAPKKRDQIEKSIVPALSATTQTALDVGATEESDLLFYNSTDQTLIPRIVLSKAANDTGDLDEKNHNLQRPRFGEKVEDADEKNNKRHEERKGTNKEGKQTVYEVLNKENKQLQGTSEKINDNVHSASSERTIQTLRPLEEPFVEAVGRAIKTIEDRTTEDQKLVGLFPDDKKVNIEEQVNEQKHNDSIMNEVRFTEAVNAARRLEEDFIDAIKEEIQENEEQFCEDEPKHETSALRDEKINEFFGVLSDFLRQAGRDELRELLDSSPNSTDSTLTERMKAALARKRDEQFGKLKSAITKKKNNNTHLKLAAVSEPKQQQYRQKLRAADSASSEFESIAINILHSVDKLLQLKTQLPDENANIDQLQESGSLPVQIWTPSVNANGNSSEINKISVDEVGLNYAEENEDNRWLINGTFLNNHNALQEGYENESLSNNVINGTQIEDVLAVTEEYFGTNSTSFHYDNSADSDVRQHPIGSSHEGEQHEQHVNENEKREDRSISSIKLSKLSNSFQIPSGITWNSGNNAGRHKADPASNQHNSNLISEPPPPGMQIIEQNLSDQIQKLFNGRNFS</sequence>
<evidence type="ECO:0000313" key="3">
    <source>
        <dbReference type="EMBL" id="VDM36989.1"/>
    </source>
</evidence>
<feature type="domain" description="C-type lectin" evidence="2">
    <location>
        <begin position="54"/>
        <end position="166"/>
    </location>
</feature>
<gene>
    <name evidence="3" type="ORF">TCNE_LOCUS5759</name>
</gene>
<accession>A0A183UB89</accession>
<organism evidence="4 5">
    <name type="scientific">Toxocara canis</name>
    <name type="common">Canine roundworm</name>
    <dbReference type="NCBI Taxonomy" id="6265"/>
    <lineage>
        <taxon>Eukaryota</taxon>
        <taxon>Metazoa</taxon>
        <taxon>Ecdysozoa</taxon>
        <taxon>Nematoda</taxon>
        <taxon>Chromadorea</taxon>
        <taxon>Rhabditida</taxon>
        <taxon>Spirurina</taxon>
        <taxon>Ascaridomorpha</taxon>
        <taxon>Ascaridoidea</taxon>
        <taxon>Toxocaridae</taxon>
        <taxon>Toxocara</taxon>
    </lineage>
</organism>
<feature type="compositionally biased region" description="Polar residues" evidence="1">
    <location>
        <begin position="772"/>
        <end position="781"/>
    </location>
</feature>
<evidence type="ECO:0000256" key="1">
    <source>
        <dbReference type="SAM" id="MobiDB-lite"/>
    </source>
</evidence>
<dbReference type="InterPro" id="IPR016187">
    <property type="entry name" value="CTDL_fold"/>
</dbReference>
<dbReference type="EMBL" id="UYWY01019389">
    <property type="protein sequence ID" value="VDM36989.1"/>
    <property type="molecule type" value="Genomic_DNA"/>
</dbReference>
<dbReference type="CDD" id="cd00037">
    <property type="entry name" value="CLECT"/>
    <property type="match status" value="1"/>
</dbReference>
<protein>
    <submittedName>
        <fullName evidence="5">C-type lectin domain-containing protein</fullName>
    </submittedName>
</protein>
<dbReference type="Pfam" id="PF00059">
    <property type="entry name" value="Lectin_C"/>
    <property type="match status" value="1"/>
</dbReference>
<reference evidence="5" key="1">
    <citation type="submission" date="2016-06" db="UniProtKB">
        <authorList>
            <consortium name="WormBaseParasite"/>
        </authorList>
    </citation>
    <scope>IDENTIFICATION</scope>
</reference>